<evidence type="ECO:0000313" key="13">
    <source>
        <dbReference type="Proteomes" id="UP000032309"/>
    </source>
</evidence>
<dbReference type="Proteomes" id="UP000032309">
    <property type="component" value="Unassembled WGS sequence"/>
</dbReference>
<dbReference type="SMART" id="SM01057">
    <property type="entry name" value="Carb_anhydrase"/>
    <property type="match status" value="1"/>
</dbReference>
<dbReference type="InterPro" id="IPR018338">
    <property type="entry name" value="Carbonic_anhydrase_a-class_CS"/>
</dbReference>
<evidence type="ECO:0000256" key="10">
    <source>
        <dbReference type="RuleBase" id="RU367011"/>
    </source>
</evidence>
<dbReference type="PROSITE" id="PS51144">
    <property type="entry name" value="ALPHA_CA_2"/>
    <property type="match status" value="1"/>
</dbReference>
<dbReference type="PANTHER" id="PTHR18952:SF265">
    <property type="entry name" value="CARBONIC ANHYDRASE"/>
    <property type="match status" value="1"/>
</dbReference>
<evidence type="ECO:0000313" key="12">
    <source>
        <dbReference type="EMBL" id="GAN35299.1"/>
    </source>
</evidence>
<keyword evidence="6 10" id="KW-0479">Metal-binding</keyword>
<dbReference type="InterPro" id="IPR023561">
    <property type="entry name" value="Carbonic_anhydrase_a-class"/>
</dbReference>
<dbReference type="EMBL" id="BAFN01000001">
    <property type="protein sequence ID" value="GAN35299.1"/>
    <property type="molecule type" value="Genomic_DNA"/>
</dbReference>
<dbReference type="RefSeq" id="WP_082059318.1">
    <property type="nucleotide sequence ID" value="NZ_BAFN01000001.1"/>
</dbReference>
<proteinExistence type="inferred from homology"/>
<dbReference type="InterPro" id="IPR041891">
    <property type="entry name" value="Alpha_CA_prokaryot-like"/>
</dbReference>
<comment type="function">
    <text evidence="2 10">Reversible hydration of carbon dioxide.</text>
</comment>
<gene>
    <name evidence="12" type="ORF">BROSI_A3848</name>
</gene>
<reference evidence="13" key="1">
    <citation type="journal article" date="2015" name="Genome Announc.">
        <title>Draft Genome Sequence of an Anaerobic Ammonium-Oxidizing Bacterium, "Candidatus Brocadia sinica".</title>
        <authorList>
            <person name="Oshiki M."/>
            <person name="Shinyako-Hata K."/>
            <person name="Satoh H."/>
            <person name="Okabe S."/>
        </authorList>
    </citation>
    <scope>NUCLEOTIDE SEQUENCE [LARGE SCALE GENOMIC DNA]</scope>
    <source>
        <strain evidence="13">JPN1</strain>
    </source>
</reference>
<dbReference type="EC" id="4.2.1.1" evidence="4 10"/>
<evidence type="ECO:0000256" key="9">
    <source>
        <dbReference type="ARBA" id="ARBA00048348"/>
    </source>
</evidence>
<evidence type="ECO:0000256" key="1">
    <source>
        <dbReference type="ARBA" id="ARBA00001947"/>
    </source>
</evidence>
<keyword evidence="7 10" id="KW-0862">Zinc</keyword>
<protein>
    <recommendedName>
        <fullName evidence="5 10">Carbonic anhydrase</fullName>
        <ecNumber evidence="4 10">4.2.1.1</ecNumber>
    </recommendedName>
</protein>
<dbReference type="PROSITE" id="PS00162">
    <property type="entry name" value="ALPHA_CA_1"/>
    <property type="match status" value="1"/>
</dbReference>
<dbReference type="InterPro" id="IPR036398">
    <property type="entry name" value="CA_dom_sf"/>
</dbReference>
<comment type="cofactor">
    <cofactor evidence="1 10">
        <name>Zn(2+)</name>
        <dbReference type="ChEBI" id="CHEBI:29105"/>
    </cofactor>
</comment>
<organism evidence="12 13">
    <name type="scientific">Candidatus Brocadia sinica JPN1</name>
    <dbReference type="NCBI Taxonomy" id="1197129"/>
    <lineage>
        <taxon>Bacteria</taxon>
        <taxon>Pseudomonadati</taxon>
        <taxon>Planctomycetota</taxon>
        <taxon>Candidatus Brocadiia</taxon>
        <taxon>Candidatus Brocadiales</taxon>
        <taxon>Candidatus Brocadiaceae</taxon>
        <taxon>Candidatus Brocadia</taxon>
    </lineage>
</organism>
<sequence length="259" mass="29384">MKTFQYILLMSAFVFLPFIVTTSLFAGVGEHIPSDHWNYEGEQGPDHWGELKREYCKCKTGDMQSPIGISVTEKAKMDDIIFHYYPTPLKIINNGHTIQVNYGKGSTISIGHKKFELIQFHFHTPSEHIIHGKHYDMEAHLVHKGEHGELAVIAVLIEAGKENAFIKTLWSNFPKEVGKEHIVPDIRICASQLLPKNTQGYYNYTGSLTTPPCSEIVNWFILKAPVEVSKAGIGKFSSIFRYDARPIQPVHGRVVRESY</sequence>
<keyword evidence="13" id="KW-1185">Reference proteome</keyword>
<keyword evidence="8 10" id="KW-0456">Lyase</keyword>
<evidence type="ECO:0000259" key="11">
    <source>
        <dbReference type="PROSITE" id="PS51144"/>
    </source>
</evidence>
<dbReference type="SUPFAM" id="SSF51069">
    <property type="entry name" value="Carbonic anhydrase"/>
    <property type="match status" value="1"/>
</dbReference>
<dbReference type="Gene3D" id="3.10.200.10">
    <property type="entry name" value="Alpha carbonic anhydrase"/>
    <property type="match status" value="1"/>
</dbReference>
<dbReference type="PANTHER" id="PTHR18952">
    <property type="entry name" value="CARBONIC ANHYDRASE"/>
    <property type="match status" value="1"/>
</dbReference>
<evidence type="ECO:0000256" key="8">
    <source>
        <dbReference type="ARBA" id="ARBA00023239"/>
    </source>
</evidence>
<evidence type="ECO:0000256" key="7">
    <source>
        <dbReference type="ARBA" id="ARBA00022833"/>
    </source>
</evidence>
<evidence type="ECO:0000256" key="6">
    <source>
        <dbReference type="ARBA" id="ARBA00022723"/>
    </source>
</evidence>
<accession>A0ABQ0K2G2</accession>
<feature type="domain" description="Alpha-carbonic anhydrase" evidence="11">
    <location>
        <begin position="35"/>
        <end position="259"/>
    </location>
</feature>
<evidence type="ECO:0000256" key="2">
    <source>
        <dbReference type="ARBA" id="ARBA00002904"/>
    </source>
</evidence>
<dbReference type="InterPro" id="IPR001148">
    <property type="entry name" value="CA_dom"/>
</dbReference>
<name>A0ABQ0K2G2_9BACT</name>
<evidence type="ECO:0000256" key="4">
    <source>
        <dbReference type="ARBA" id="ARBA00012925"/>
    </source>
</evidence>
<evidence type="ECO:0000256" key="5">
    <source>
        <dbReference type="ARBA" id="ARBA00014628"/>
    </source>
</evidence>
<comment type="catalytic activity">
    <reaction evidence="9 10">
        <text>hydrogencarbonate + H(+) = CO2 + H2O</text>
        <dbReference type="Rhea" id="RHEA:10748"/>
        <dbReference type="ChEBI" id="CHEBI:15377"/>
        <dbReference type="ChEBI" id="CHEBI:15378"/>
        <dbReference type="ChEBI" id="CHEBI:16526"/>
        <dbReference type="ChEBI" id="CHEBI:17544"/>
        <dbReference type="EC" id="4.2.1.1"/>
    </reaction>
</comment>
<comment type="caution">
    <text evidence="12">The sequence shown here is derived from an EMBL/GenBank/DDBJ whole genome shotgun (WGS) entry which is preliminary data.</text>
</comment>
<dbReference type="CDD" id="cd03124">
    <property type="entry name" value="alpha_CA_prokaryotic_like"/>
    <property type="match status" value="1"/>
</dbReference>
<evidence type="ECO:0000256" key="3">
    <source>
        <dbReference type="ARBA" id="ARBA00010718"/>
    </source>
</evidence>
<comment type="similarity">
    <text evidence="3 10">Belongs to the alpha-carbonic anhydrase family.</text>
</comment>
<dbReference type="Pfam" id="PF00194">
    <property type="entry name" value="Carb_anhydrase"/>
    <property type="match status" value="1"/>
</dbReference>